<dbReference type="FunFam" id="3.40.50.170:FF:000002">
    <property type="entry name" value="10-formyltetrahydrofolate dehydrogenase"/>
    <property type="match status" value="1"/>
</dbReference>
<proteinExistence type="inferred from homology"/>
<evidence type="ECO:0000256" key="8">
    <source>
        <dbReference type="RuleBase" id="RU003345"/>
    </source>
</evidence>
<dbReference type="InterPro" id="IPR011407">
    <property type="entry name" value="10_FTHF_DH"/>
</dbReference>
<dbReference type="OrthoDB" id="310895at2759"/>
<dbReference type="SUPFAM" id="SSF50486">
    <property type="entry name" value="FMT C-terminal domain-like"/>
    <property type="match status" value="1"/>
</dbReference>
<dbReference type="Gene3D" id="3.10.25.10">
    <property type="entry name" value="Formyl transferase, C-terminal domain"/>
    <property type="match status" value="1"/>
</dbReference>
<dbReference type="InterPro" id="IPR016163">
    <property type="entry name" value="Ald_DH_C"/>
</dbReference>
<feature type="active site" description="Proton donor" evidence="3">
    <location>
        <position position="732"/>
    </location>
</feature>
<dbReference type="FunFam" id="3.40.605.10:FF:000026">
    <property type="entry name" value="Aldehyde dehydrogenase, putative"/>
    <property type="match status" value="1"/>
</dbReference>
<dbReference type="Gene3D" id="3.40.309.10">
    <property type="entry name" value="Aldehyde Dehydrogenase, Chain A, domain 2"/>
    <property type="match status" value="1"/>
</dbReference>
<feature type="active site" description="Proton donor" evidence="3">
    <location>
        <position position="120"/>
    </location>
</feature>
<dbReference type="InterPro" id="IPR016160">
    <property type="entry name" value="Ald_DH_CS_CYS"/>
</dbReference>
<dbReference type="PROSITE" id="PS00070">
    <property type="entry name" value="ALDEHYDE_DEHYDR_CYS"/>
    <property type="match status" value="1"/>
</dbReference>
<dbReference type="Pfam" id="PF00550">
    <property type="entry name" value="PP-binding"/>
    <property type="match status" value="1"/>
</dbReference>
<dbReference type="Gene3D" id="1.10.1200.10">
    <property type="entry name" value="ACP-like"/>
    <property type="match status" value="1"/>
</dbReference>
<dbReference type="FunFam" id="3.40.309.10:FF:000001">
    <property type="entry name" value="Mitochondrial aldehyde dehydrogenase 2"/>
    <property type="match status" value="1"/>
</dbReference>
<dbReference type="PROSITE" id="PS50075">
    <property type="entry name" value="CARRIER"/>
    <property type="match status" value="1"/>
</dbReference>
<evidence type="ECO:0000256" key="6">
    <source>
        <dbReference type="PIRSR" id="PIRSR036489-4"/>
    </source>
</evidence>
<dbReference type="GO" id="GO:0016620">
    <property type="term" value="F:oxidoreductase activity, acting on the aldehyde or oxo group of donors, NAD or NADP as acceptor"/>
    <property type="evidence" value="ECO:0007669"/>
    <property type="project" value="InterPro"/>
</dbReference>
<feature type="domain" description="Carrier" evidence="9">
    <location>
        <begin position="346"/>
        <end position="420"/>
    </location>
</feature>
<feature type="binding site" evidence="5">
    <location>
        <begin position="829"/>
        <end position="831"/>
    </location>
    <ligand>
        <name>NADP(+)</name>
        <dbReference type="ChEBI" id="CHEBI:58349"/>
    </ligand>
</feature>
<dbReference type="InterPro" id="IPR029510">
    <property type="entry name" value="Ald_DH_CS_GLU"/>
</dbReference>
<dbReference type="GO" id="GO:0005737">
    <property type="term" value="C:cytoplasm"/>
    <property type="evidence" value="ECO:0007669"/>
    <property type="project" value="InterPro"/>
</dbReference>
<feature type="site" description="Essential for catalytic activity" evidence="6">
    <location>
        <position position="156"/>
    </location>
</feature>
<dbReference type="FunFam" id="1.10.1200.10:FF:000002">
    <property type="entry name" value="10-formyltetrahydrofolate dehydrogenase"/>
    <property type="match status" value="1"/>
</dbReference>
<protein>
    <recommendedName>
        <fullName evidence="9">Carrier domain-containing protein</fullName>
    </recommendedName>
</protein>
<dbReference type="Proteomes" id="UP000838878">
    <property type="component" value="Chromosome 1"/>
</dbReference>
<feature type="active site" description="Proton acceptor" evidence="3">
    <location>
        <position position="698"/>
    </location>
</feature>
<dbReference type="GO" id="GO:0006730">
    <property type="term" value="P:one-carbon metabolic process"/>
    <property type="evidence" value="ECO:0007669"/>
    <property type="project" value="InterPro"/>
</dbReference>
<dbReference type="InterPro" id="IPR016161">
    <property type="entry name" value="Ald_DH/histidinol_DH"/>
</dbReference>
<dbReference type="InterPro" id="IPR037022">
    <property type="entry name" value="Formyl_trans_C_sf"/>
</dbReference>
<evidence type="ECO:0000313" key="10">
    <source>
        <dbReference type="EMBL" id="CAH0713804.1"/>
    </source>
</evidence>
<feature type="binding site" evidence="4">
    <location>
        <begin position="102"/>
        <end position="104"/>
    </location>
    <ligand>
        <name>(6R)-10-formyltetrahydrofolate</name>
        <dbReference type="ChEBI" id="CHEBI:195366"/>
    </ligand>
</feature>
<evidence type="ECO:0000256" key="7">
    <source>
        <dbReference type="PROSITE-ProRule" id="PRU10007"/>
    </source>
</evidence>
<dbReference type="InterPro" id="IPR036736">
    <property type="entry name" value="ACP-like_sf"/>
</dbReference>
<dbReference type="Pfam" id="PF02911">
    <property type="entry name" value="Formyl_trans_C"/>
    <property type="match status" value="1"/>
</dbReference>
<gene>
    <name evidence="10" type="ORF">BINO364_LOCUS921</name>
</gene>
<dbReference type="GO" id="GO:0016155">
    <property type="term" value="F:formyltetrahydrofolate dehydrogenase activity"/>
    <property type="evidence" value="ECO:0007669"/>
    <property type="project" value="InterPro"/>
</dbReference>
<feature type="binding site" evidence="5">
    <location>
        <begin position="655"/>
        <end position="660"/>
    </location>
    <ligand>
        <name>NADP(+)</name>
        <dbReference type="ChEBI" id="CHEBI:58349"/>
    </ligand>
</feature>
<evidence type="ECO:0000256" key="1">
    <source>
        <dbReference type="ARBA" id="ARBA00009986"/>
    </source>
</evidence>
<feature type="active site" evidence="7">
    <location>
        <position position="698"/>
    </location>
</feature>
<dbReference type="FunFam" id="3.40.605.10:FF:000050">
    <property type="entry name" value="Aldehyde dehydrogenase, mitochondrial"/>
    <property type="match status" value="1"/>
</dbReference>
<dbReference type="SUPFAM" id="SSF47336">
    <property type="entry name" value="ACP-like"/>
    <property type="match status" value="1"/>
</dbReference>
<dbReference type="SUPFAM" id="SSF53328">
    <property type="entry name" value="Formyltransferase"/>
    <property type="match status" value="1"/>
</dbReference>
<evidence type="ECO:0000313" key="11">
    <source>
        <dbReference type="Proteomes" id="UP000838878"/>
    </source>
</evidence>
<accession>A0A8J9Y186</accession>
<sequence>MPPVAVPEEAPKKHLRVALIGQSTFAAEVFKLLKKEGHEVVGVFTVLDKGNREDPLATIAAQNGIPVFKYKTWRIKGKVIPEVLEDYKSVNADINVLPFCTQFIPMEVILHPKYQSICYHPSILPRHRGASSINWTLIEGDTTCGLSIFWADDGLDTGPILLQKSFPCTIDDTVDTLYNKYLYPEGIKALAESVNMVANGTAPRIMQTEEGATYDPALFKPETHQIDWSKGGLALHNFIRGLDSSPGATTFIKPQSRDGVDESSDANIEIKFFGSSLWEGEYESKGDKVYIPGLLKPAVIQDAGLLITANDGIKLNVQRLKVNGKMINAQNFFKANENKVSLELTAEEKQFIENARIIWKAILRLDIDNDTDFFDSGAGSMDVVRLVEEVKDLANIELQNEDIYMNTTFEEFYTIAILKARGDSGTKEIVYEGVELEVNKMKIKFPTQLFINGEFVNSDNGKTLTLINPSDESVICKVQSASASDVDRAVKAAKNAFEEGEWSKISARERGQFLFKLADLMEQHKEELATIETIDSGAVYTLALKTHVGMSIETWRYFAGWCDKIQGATIPINHARPNRNLTMTKKEPIGVCGLITPWNYPLMMLSWKMAACLAAGNTVVMKPAAVCPLTALKFAELCVLAGIPRGVVNILPGSGTVSGQALSDHPLVRKLGFTGSTEIGQTIMKSCAASNMKKVSLELGGKSPLVIFEDCELDKAVRNGMASVFFNKGENCIAAGRLFVEERVHDESVRRVLEKTKKMSIGDPLNRGTAHGPQNHKAHMDKLVEFCERGVKEGAKLVYGGKRVDRPGFFFMPTIFTDVTDDMFIAKEESFGPIMIISKFSSKNMDDVIRRANNTEYGLASGVFTRDVSRALRFAERIDAGTVFVNTYNKTDVAAPFGGFKQSGFGKDLGQEALNEYLKTKTITIEY</sequence>
<dbReference type="CDD" id="cd07140">
    <property type="entry name" value="ALDH_F1L_FTFDH"/>
    <property type="match status" value="1"/>
</dbReference>
<dbReference type="InterPro" id="IPR009081">
    <property type="entry name" value="PP-bd_ACP"/>
</dbReference>
<evidence type="ECO:0000256" key="2">
    <source>
        <dbReference type="ARBA" id="ARBA00023002"/>
    </source>
</evidence>
<dbReference type="InterPro" id="IPR016162">
    <property type="entry name" value="Ald_DH_N"/>
</dbReference>
<evidence type="ECO:0000256" key="4">
    <source>
        <dbReference type="PIRSR" id="PIRSR036489-2"/>
    </source>
</evidence>
<evidence type="ECO:0000256" key="3">
    <source>
        <dbReference type="PIRSR" id="PIRSR036489-1"/>
    </source>
</evidence>
<dbReference type="PANTHER" id="PTHR11699">
    <property type="entry name" value="ALDEHYDE DEHYDROGENASE-RELATED"/>
    <property type="match status" value="1"/>
</dbReference>
<dbReference type="Pfam" id="PF00551">
    <property type="entry name" value="Formyl_trans_N"/>
    <property type="match status" value="1"/>
</dbReference>
<dbReference type="PIRSF" id="PIRSF036489">
    <property type="entry name" value="10-FTHFDH"/>
    <property type="match status" value="1"/>
</dbReference>
<dbReference type="GO" id="GO:0009258">
    <property type="term" value="P:10-formyltetrahydrofolate catabolic process"/>
    <property type="evidence" value="ECO:0007669"/>
    <property type="project" value="InterPro"/>
</dbReference>
<keyword evidence="5" id="KW-0521">NADP</keyword>
<dbReference type="InterPro" id="IPR002376">
    <property type="entry name" value="Formyl_transf_N"/>
</dbReference>
<dbReference type="PROSITE" id="PS00687">
    <property type="entry name" value="ALDEHYDE_DEHYDR_GLU"/>
    <property type="match status" value="1"/>
</dbReference>
<feature type="binding site" evidence="5">
    <location>
        <begin position="675"/>
        <end position="676"/>
    </location>
    <ligand>
        <name>NADP(+)</name>
        <dbReference type="ChEBI" id="CHEBI:58349"/>
    </ligand>
</feature>
<dbReference type="Pfam" id="PF00171">
    <property type="entry name" value="Aldedh"/>
    <property type="match status" value="1"/>
</dbReference>
<keyword evidence="11" id="KW-1185">Reference proteome</keyword>
<organism evidence="10 11">
    <name type="scientific">Brenthis ino</name>
    <name type="common">lesser marbled fritillary</name>
    <dbReference type="NCBI Taxonomy" id="405034"/>
    <lineage>
        <taxon>Eukaryota</taxon>
        <taxon>Metazoa</taxon>
        <taxon>Ecdysozoa</taxon>
        <taxon>Arthropoda</taxon>
        <taxon>Hexapoda</taxon>
        <taxon>Insecta</taxon>
        <taxon>Pterygota</taxon>
        <taxon>Neoptera</taxon>
        <taxon>Endopterygota</taxon>
        <taxon>Lepidoptera</taxon>
        <taxon>Glossata</taxon>
        <taxon>Ditrysia</taxon>
        <taxon>Papilionoidea</taxon>
        <taxon>Nymphalidae</taxon>
        <taxon>Heliconiinae</taxon>
        <taxon>Argynnini</taxon>
        <taxon>Brenthis</taxon>
    </lineage>
</organism>
<dbReference type="InterPro" id="IPR011034">
    <property type="entry name" value="Formyl_transferase-like_C_sf"/>
</dbReference>
<evidence type="ECO:0000256" key="5">
    <source>
        <dbReference type="PIRSR" id="PIRSR036489-3"/>
    </source>
</evidence>
<dbReference type="Gene3D" id="3.40.605.10">
    <property type="entry name" value="Aldehyde Dehydrogenase, Chain A, domain 1"/>
    <property type="match status" value="1"/>
</dbReference>
<dbReference type="InterPro" id="IPR005793">
    <property type="entry name" value="Formyl_trans_C"/>
</dbReference>
<dbReference type="SUPFAM" id="SSF53720">
    <property type="entry name" value="ALDH-like"/>
    <property type="match status" value="1"/>
</dbReference>
<dbReference type="AlphaFoldDB" id="A0A8J9Y186"/>
<comment type="similarity">
    <text evidence="1 8">Belongs to the aldehyde dehydrogenase family.</text>
</comment>
<keyword evidence="2 8" id="KW-0560">Oxidoreductase</keyword>
<evidence type="ECO:0000259" key="9">
    <source>
        <dbReference type="PROSITE" id="PS50075"/>
    </source>
</evidence>
<feature type="binding site" evidence="5">
    <location>
        <position position="782"/>
    </location>
    <ligand>
        <name>NADP(+)</name>
        <dbReference type="ChEBI" id="CHEBI:58349"/>
    </ligand>
</feature>
<name>A0A8J9Y186_9NEOP</name>
<feature type="non-terminal residue" evidence="10">
    <location>
        <position position="927"/>
    </location>
</feature>
<dbReference type="Gene3D" id="3.40.50.170">
    <property type="entry name" value="Formyl transferase, N-terminal domain"/>
    <property type="match status" value="1"/>
</dbReference>
<reference evidence="10" key="1">
    <citation type="submission" date="2021-12" db="EMBL/GenBank/DDBJ databases">
        <authorList>
            <person name="Martin H S."/>
        </authorList>
    </citation>
    <scope>NUCLEOTIDE SEQUENCE</scope>
</reference>
<dbReference type="InterPro" id="IPR036477">
    <property type="entry name" value="Formyl_transf_N_sf"/>
</dbReference>
<feature type="binding site" evidence="4">
    <location>
        <position position="156"/>
    </location>
    <ligand>
        <name>(6R)-10-formyltetrahydrofolate</name>
        <dbReference type="ChEBI" id="CHEBI:195366"/>
    </ligand>
</feature>
<dbReference type="EMBL" id="OV170221">
    <property type="protein sequence ID" value="CAH0713804.1"/>
    <property type="molecule type" value="Genomic_DNA"/>
</dbReference>
<dbReference type="InterPro" id="IPR015590">
    <property type="entry name" value="Aldehyde_DH_dom"/>
</dbReference>